<protein>
    <recommendedName>
        <fullName evidence="12">Cytochrome P450</fullName>
    </recommendedName>
</protein>
<keyword evidence="5 9" id="KW-0560">Oxidoreductase</keyword>
<keyword evidence="7 9" id="KW-0503">Monooxygenase</keyword>
<evidence type="ECO:0000313" key="10">
    <source>
        <dbReference type="EMBL" id="CEJ93802.1"/>
    </source>
</evidence>
<dbReference type="InterPro" id="IPR017972">
    <property type="entry name" value="Cyt_P450_CS"/>
</dbReference>
<dbReference type="Proteomes" id="UP000039046">
    <property type="component" value="Unassembled WGS sequence"/>
</dbReference>
<dbReference type="Gene3D" id="1.10.630.10">
    <property type="entry name" value="Cytochrome P450"/>
    <property type="match status" value="1"/>
</dbReference>
<evidence type="ECO:0000256" key="6">
    <source>
        <dbReference type="ARBA" id="ARBA00023004"/>
    </source>
</evidence>
<evidence type="ECO:0000256" key="2">
    <source>
        <dbReference type="ARBA" id="ARBA00010617"/>
    </source>
</evidence>
<evidence type="ECO:0000256" key="3">
    <source>
        <dbReference type="ARBA" id="ARBA00022617"/>
    </source>
</evidence>
<keyword evidence="3 8" id="KW-0349">Heme</keyword>
<dbReference type="PRINTS" id="PR00385">
    <property type="entry name" value="P450"/>
</dbReference>
<gene>
    <name evidence="10" type="ORF">VHEMI09370</name>
</gene>
<evidence type="ECO:0008006" key="12">
    <source>
        <dbReference type="Google" id="ProtNLM"/>
    </source>
</evidence>
<dbReference type="PRINTS" id="PR00463">
    <property type="entry name" value="EP450I"/>
</dbReference>
<dbReference type="PANTHER" id="PTHR24305">
    <property type="entry name" value="CYTOCHROME P450"/>
    <property type="match status" value="1"/>
</dbReference>
<dbReference type="HOGENOM" id="CLU_001570_14_7_1"/>
<dbReference type="GO" id="GO:0004497">
    <property type="term" value="F:monooxygenase activity"/>
    <property type="evidence" value="ECO:0007669"/>
    <property type="project" value="UniProtKB-KW"/>
</dbReference>
<feature type="binding site" description="axial binding residue" evidence="8">
    <location>
        <position position="314"/>
    </location>
    <ligand>
        <name>heme</name>
        <dbReference type="ChEBI" id="CHEBI:30413"/>
    </ligand>
    <ligandPart>
        <name>Fe</name>
        <dbReference type="ChEBI" id="CHEBI:18248"/>
    </ligandPart>
</feature>
<evidence type="ECO:0000256" key="9">
    <source>
        <dbReference type="RuleBase" id="RU000461"/>
    </source>
</evidence>
<evidence type="ECO:0000256" key="4">
    <source>
        <dbReference type="ARBA" id="ARBA00022723"/>
    </source>
</evidence>
<dbReference type="PANTHER" id="PTHR24305:SF157">
    <property type="entry name" value="N-ACETYLTRYPTOPHAN 6-HYDROXYLASE IVOC-RELATED"/>
    <property type="match status" value="1"/>
</dbReference>
<dbReference type="STRING" id="1531966.A0A0A1TRE1"/>
<dbReference type="CDD" id="cd11062">
    <property type="entry name" value="CYP58-like"/>
    <property type="match status" value="1"/>
</dbReference>
<proteinExistence type="inferred from homology"/>
<dbReference type="AlphaFoldDB" id="A0A0A1TRE1"/>
<dbReference type="GO" id="GO:0020037">
    <property type="term" value="F:heme binding"/>
    <property type="evidence" value="ECO:0007669"/>
    <property type="project" value="InterPro"/>
</dbReference>
<sequence>MFSKQSIDNIERLVWQQAENLSANMASIDKDKASVDLLQAFRSFALDTIMAFTFGFNVSTLASHNFQDPLVIALNSSLSSMPFMKHFPSIRKIAYAIPPSIGMNMMPGGDKLVARIYQVSGILKEQLQKILIAPEKLDEAPHQTIFHRLLDKTAYKTGRLPDITEFMDEGMTLLTAGAHTVADTLVVGAWHLTQQPDLVDELREEIKTVWPNLPSVPSANELKQLPLLSATVKEMLRMGPMGVSFTRIVPQEGAIIAGRAIPGGTVVGMGINHVHLSETIFKDAKTFNPRRWMGTDSSGLDQWLVAFSKGPRACIGVNLAMMELNIATAMVIRRFTLSNDGTTEADMEWKECFAAFFPRRHLHAWCKPVSE</sequence>
<dbReference type="EMBL" id="CDHN01000006">
    <property type="protein sequence ID" value="CEJ93802.1"/>
    <property type="molecule type" value="Genomic_DNA"/>
</dbReference>
<dbReference type="OrthoDB" id="4935633at2759"/>
<keyword evidence="6 8" id="KW-0408">Iron</keyword>
<dbReference type="SUPFAM" id="SSF48264">
    <property type="entry name" value="Cytochrome P450"/>
    <property type="match status" value="1"/>
</dbReference>
<evidence type="ECO:0000256" key="5">
    <source>
        <dbReference type="ARBA" id="ARBA00023002"/>
    </source>
</evidence>
<dbReference type="InterPro" id="IPR036396">
    <property type="entry name" value="Cyt_P450_sf"/>
</dbReference>
<evidence type="ECO:0000256" key="7">
    <source>
        <dbReference type="ARBA" id="ARBA00023033"/>
    </source>
</evidence>
<comment type="similarity">
    <text evidence="2 9">Belongs to the cytochrome P450 family.</text>
</comment>
<dbReference type="InterPro" id="IPR050121">
    <property type="entry name" value="Cytochrome_P450_monoxygenase"/>
</dbReference>
<dbReference type="PROSITE" id="PS00086">
    <property type="entry name" value="CYTOCHROME_P450"/>
    <property type="match status" value="1"/>
</dbReference>
<evidence type="ECO:0000256" key="8">
    <source>
        <dbReference type="PIRSR" id="PIRSR602401-1"/>
    </source>
</evidence>
<keyword evidence="4 8" id="KW-0479">Metal-binding</keyword>
<evidence type="ECO:0000256" key="1">
    <source>
        <dbReference type="ARBA" id="ARBA00001971"/>
    </source>
</evidence>
<dbReference type="InterPro" id="IPR002401">
    <property type="entry name" value="Cyt_P450_E_grp-I"/>
</dbReference>
<organism evidence="10 11">
    <name type="scientific">[Torrubiella] hemipterigena</name>
    <dbReference type="NCBI Taxonomy" id="1531966"/>
    <lineage>
        <taxon>Eukaryota</taxon>
        <taxon>Fungi</taxon>
        <taxon>Dikarya</taxon>
        <taxon>Ascomycota</taxon>
        <taxon>Pezizomycotina</taxon>
        <taxon>Sordariomycetes</taxon>
        <taxon>Hypocreomycetidae</taxon>
        <taxon>Hypocreales</taxon>
        <taxon>Clavicipitaceae</taxon>
        <taxon>Clavicipitaceae incertae sedis</taxon>
        <taxon>'Torrubiella' clade</taxon>
    </lineage>
</organism>
<accession>A0A0A1TRE1</accession>
<dbReference type="Pfam" id="PF00067">
    <property type="entry name" value="p450"/>
    <property type="match status" value="1"/>
</dbReference>
<comment type="cofactor">
    <cofactor evidence="1 8">
        <name>heme</name>
        <dbReference type="ChEBI" id="CHEBI:30413"/>
    </cofactor>
</comment>
<evidence type="ECO:0000313" key="11">
    <source>
        <dbReference type="Proteomes" id="UP000039046"/>
    </source>
</evidence>
<reference evidence="10 11" key="1">
    <citation type="journal article" date="2015" name="Genome Announc.">
        <title>Draft Genome Sequence and Gene Annotation of the Entomopathogenic Fungus Verticillium hemipterigenum.</title>
        <authorList>
            <person name="Horn F."/>
            <person name="Habel A."/>
            <person name="Scharf D.H."/>
            <person name="Dworschak J."/>
            <person name="Brakhage A.A."/>
            <person name="Guthke R."/>
            <person name="Hertweck C."/>
            <person name="Linde J."/>
        </authorList>
    </citation>
    <scope>NUCLEOTIDE SEQUENCE [LARGE SCALE GENOMIC DNA]</scope>
</reference>
<dbReference type="GO" id="GO:0016705">
    <property type="term" value="F:oxidoreductase activity, acting on paired donors, with incorporation or reduction of molecular oxygen"/>
    <property type="evidence" value="ECO:0007669"/>
    <property type="project" value="InterPro"/>
</dbReference>
<keyword evidence="11" id="KW-1185">Reference proteome</keyword>
<dbReference type="GO" id="GO:0005506">
    <property type="term" value="F:iron ion binding"/>
    <property type="evidence" value="ECO:0007669"/>
    <property type="project" value="InterPro"/>
</dbReference>
<name>A0A0A1TRE1_9HYPO</name>
<dbReference type="InterPro" id="IPR001128">
    <property type="entry name" value="Cyt_P450"/>
</dbReference>